<dbReference type="Proteomes" id="UP000039865">
    <property type="component" value="Unassembled WGS sequence"/>
</dbReference>
<proteinExistence type="predicted"/>
<evidence type="ECO:0000256" key="2">
    <source>
        <dbReference type="SAM" id="SignalP"/>
    </source>
</evidence>
<gene>
    <name evidence="3" type="primary">Contig10282.g10968</name>
    <name evidence="3" type="ORF">STYLEM_988</name>
</gene>
<organism evidence="3 4">
    <name type="scientific">Stylonychia lemnae</name>
    <name type="common">Ciliate</name>
    <dbReference type="NCBI Taxonomy" id="5949"/>
    <lineage>
        <taxon>Eukaryota</taxon>
        <taxon>Sar</taxon>
        <taxon>Alveolata</taxon>
        <taxon>Ciliophora</taxon>
        <taxon>Intramacronucleata</taxon>
        <taxon>Spirotrichea</taxon>
        <taxon>Stichotrichia</taxon>
        <taxon>Sporadotrichida</taxon>
        <taxon>Oxytrichidae</taxon>
        <taxon>Stylonychinae</taxon>
        <taxon>Stylonychia</taxon>
    </lineage>
</organism>
<dbReference type="AlphaFoldDB" id="A0A077ZRR8"/>
<name>A0A077ZRR8_STYLE</name>
<evidence type="ECO:0000313" key="3">
    <source>
        <dbReference type="EMBL" id="CDW72035.1"/>
    </source>
</evidence>
<dbReference type="EMBL" id="CCKQ01000944">
    <property type="protein sequence ID" value="CDW72035.1"/>
    <property type="molecule type" value="Genomic_DNA"/>
</dbReference>
<keyword evidence="2" id="KW-0732">Signal</keyword>
<evidence type="ECO:0000313" key="4">
    <source>
        <dbReference type="Proteomes" id="UP000039865"/>
    </source>
</evidence>
<evidence type="ECO:0000256" key="1">
    <source>
        <dbReference type="SAM" id="Coils"/>
    </source>
</evidence>
<feature type="coiled-coil region" evidence="1">
    <location>
        <begin position="129"/>
        <end position="156"/>
    </location>
</feature>
<accession>A0A077ZRR8</accession>
<dbReference type="InParanoid" id="A0A077ZRR8"/>
<keyword evidence="1" id="KW-0175">Coiled coil</keyword>
<keyword evidence="4" id="KW-1185">Reference proteome</keyword>
<sequence length="558" mass="64661">MMKVIVLSATQLRLLLLVQREDRKQKQNPKFTSTSNLHNIQPLVSQKSTLSLMNNKSTAKFQHIASQLNLPTQQSLQNIDEIRKSIILRETKQNSCLNQACLQTECCLLEANRKIQVLRQQIDDIYLILLDKEGQLMEQEQNNQILQLKLDQYQNIERCDQEMQTTEDFKILFTPHNQDTGDTISSVHLDDTMNRKRSKVTLKTQKYHQPSLMINDKEVLSPMHFKMNKARNGKVMESQIPLDIKFSLVYDESIQDIEQFDDENDVQSMPHTNENSQQFSYPQTNEQSAELFQYSRQDDENTNAGGVQMRPINTTIELNPQNIKMKYQDRNNQSSLERHQQLVKQQLTGIDHNQKVNFRVMQSQADLHQINHFQSQQKIQPCKTVKELLGKTQSLKGVNSNLITSPKNLPIAGTQKLPLAFSSPSSQQSSQQTLDRQYSSATFSQNYQSTRDLSKTSSVSSLFQNGGLLQQKIYELEVIKYQSLLFLQNFNKELSFYLQNGGSISKDQCQVMLNKNRECRIMIKSQASQNDNMEVINSLIQKNEDLLFEFKRIFVYQQ</sequence>
<reference evidence="3 4" key="1">
    <citation type="submission" date="2014-06" db="EMBL/GenBank/DDBJ databases">
        <authorList>
            <person name="Swart Estienne"/>
        </authorList>
    </citation>
    <scope>NUCLEOTIDE SEQUENCE [LARGE SCALE GENOMIC DNA]</scope>
    <source>
        <strain evidence="3 4">130c</strain>
    </source>
</reference>
<feature type="chain" id="PRO_5001728923" evidence="2">
    <location>
        <begin position="21"/>
        <end position="558"/>
    </location>
</feature>
<protein>
    <submittedName>
        <fullName evidence="3">Uncharacterized protein</fullName>
    </submittedName>
</protein>
<feature type="signal peptide" evidence="2">
    <location>
        <begin position="1"/>
        <end position="20"/>
    </location>
</feature>